<evidence type="ECO:0000256" key="1">
    <source>
        <dbReference type="ARBA" id="ARBA00004141"/>
    </source>
</evidence>
<comment type="subcellular location">
    <subcellularLocation>
        <location evidence="1">Membrane</location>
        <topology evidence="1">Multi-pass membrane protein</topology>
    </subcellularLocation>
</comment>
<protein>
    <recommendedName>
        <fullName evidence="8">Rhodopsin domain-containing protein</fullName>
    </recommendedName>
</protein>
<evidence type="ECO:0000313" key="10">
    <source>
        <dbReference type="Proteomes" id="UP000800036"/>
    </source>
</evidence>
<dbReference type="PANTHER" id="PTHR33048">
    <property type="entry name" value="PTH11-LIKE INTEGRAL MEMBRANE PROTEIN (AFU_ORTHOLOGUE AFUA_5G11245)"/>
    <property type="match status" value="1"/>
</dbReference>
<feature type="transmembrane region" description="Helical" evidence="7">
    <location>
        <begin position="147"/>
        <end position="174"/>
    </location>
</feature>
<dbReference type="EMBL" id="ML976794">
    <property type="protein sequence ID" value="KAF1964294.1"/>
    <property type="molecule type" value="Genomic_DNA"/>
</dbReference>
<dbReference type="InterPro" id="IPR049326">
    <property type="entry name" value="Rhodopsin_dom_fungi"/>
</dbReference>
<gene>
    <name evidence="9" type="ORF">BU23DRAFT_547682</name>
</gene>
<dbReference type="PANTHER" id="PTHR33048:SF129">
    <property type="entry name" value="INTEGRAL MEMBRANE PROTEIN-RELATED"/>
    <property type="match status" value="1"/>
</dbReference>
<evidence type="ECO:0000256" key="4">
    <source>
        <dbReference type="ARBA" id="ARBA00023136"/>
    </source>
</evidence>
<evidence type="ECO:0000256" key="2">
    <source>
        <dbReference type="ARBA" id="ARBA00022692"/>
    </source>
</evidence>
<organism evidence="9 10">
    <name type="scientific">Bimuria novae-zelandiae CBS 107.79</name>
    <dbReference type="NCBI Taxonomy" id="1447943"/>
    <lineage>
        <taxon>Eukaryota</taxon>
        <taxon>Fungi</taxon>
        <taxon>Dikarya</taxon>
        <taxon>Ascomycota</taxon>
        <taxon>Pezizomycotina</taxon>
        <taxon>Dothideomycetes</taxon>
        <taxon>Pleosporomycetidae</taxon>
        <taxon>Pleosporales</taxon>
        <taxon>Massarineae</taxon>
        <taxon>Didymosphaeriaceae</taxon>
        <taxon>Bimuria</taxon>
    </lineage>
</organism>
<feature type="transmembrane region" description="Helical" evidence="7">
    <location>
        <begin position="223"/>
        <end position="245"/>
    </location>
</feature>
<feature type="region of interest" description="Disordered" evidence="6">
    <location>
        <begin position="366"/>
        <end position="385"/>
    </location>
</feature>
<dbReference type="InterPro" id="IPR052337">
    <property type="entry name" value="SAT4-like"/>
</dbReference>
<name>A0A6A5UI20_9PLEO</name>
<evidence type="ECO:0000256" key="3">
    <source>
        <dbReference type="ARBA" id="ARBA00022989"/>
    </source>
</evidence>
<evidence type="ECO:0000259" key="8">
    <source>
        <dbReference type="Pfam" id="PF20684"/>
    </source>
</evidence>
<keyword evidence="4 7" id="KW-0472">Membrane</keyword>
<dbReference type="Pfam" id="PF20684">
    <property type="entry name" value="Fung_rhodopsin"/>
    <property type="match status" value="1"/>
</dbReference>
<feature type="transmembrane region" description="Helical" evidence="7">
    <location>
        <begin position="257"/>
        <end position="281"/>
    </location>
</feature>
<reference evidence="9" key="1">
    <citation type="journal article" date="2020" name="Stud. Mycol.">
        <title>101 Dothideomycetes genomes: a test case for predicting lifestyles and emergence of pathogens.</title>
        <authorList>
            <person name="Haridas S."/>
            <person name="Albert R."/>
            <person name="Binder M."/>
            <person name="Bloem J."/>
            <person name="Labutti K."/>
            <person name="Salamov A."/>
            <person name="Andreopoulos B."/>
            <person name="Baker S."/>
            <person name="Barry K."/>
            <person name="Bills G."/>
            <person name="Bluhm B."/>
            <person name="Cannon C."/>
            <person name="Castanera R."/>
            <person name="Culley D."/>
            <person name="Daum C."/>
            <person name="Ezra D."/>
            <person name="Gonzalez J."/>
            <person name="Henrissat B."/>
            <person name="Kuo A."/>
            <person name="Liang C."/>
            <person name="Lipzen A."/>
            <person name="Lutzoni F."/>
            <person name="Magnuson J."/>
            <person name="Mondo S."/>
            <person name="Nolan M."/>
            <person name="Ohm R."/>
            <person name="Pangilinan J."/>
            <person name="Park H.-J."/>
            <person name="Ramirez L."/>
            <person name="Alfaro M."/>
            <person name="Sun H."/>
            <person name="Tritt A."/>
            <person name="Yoshinaga Y."/>
            <person name="Zwiers L.-H."/>
            <person name="Turgeon B."/>
            <person name="Goodwin S."/>
            <person name="Spatafora J."/>
            <person name="Crous P."/>
            <person name="Grigoriev I."/>
        </authorList>
    </citation>
    <scope>NUCLEOTIDE SEQUENCE</scope>
    <source>
        <strain evidence="9">CBS 107.79</strain>
    </source>
</reference>
<dbReference type="Proteomes" id="UP000800036">
    <property type="component" value="Unassembled WGS sequence"/>
</dbReference>
<feature type="transmembrane region" description="Helical" evidence="7">
    <location>
        <begin position="26"/>
        <end position="48"/>
    </location>
</feature>
<feature type="region of interest" description="Disordered" evidence="6">
    <location>
        <begin position="318"/>
        <end position="361"/>
    </location>
</feature>
<dbReference type="AlphaFoldDB" id="A0A6A5UI20"/>
<feature type="domain" description="Rhodopsin" evidence="8">
    <location>
        <begin position="44"/>
        <end position="286"/>
    </location>
</feature>
<evidence type="ECO:0000256" key="7">
    <source>
        <dbReference type="SAM" id="Phobius"/>
    </source>
</evidence>
<accession>A0A6A5UI20</accession>
<evidence type="ECO:0000313" key="9">
    <source>
        <dbReference type="EMBL" id="KAF1964294.1"/>
    </source>
</evidence>
<dbReference type="OrthoDB" id="4525788at2759"/>
<keyword evidence="10" id="KW-1185">Reference proteome</keyword>
<dbReference type="GO" id="GO:0016020">
    <property type="term" value="C:membrane"/>
    <property type="evidence" value="ECO:0007669"/>
    <property type="project" value="UniProtKB-SubCell"/>
</dbReference>
<comment type="similarity">
    <text evidence="5">Belongs to the SAT4 family.</text>
</comment>
<evidence type="ECO:0000256" key="6">
    <source>
        <dbReference type="SAM" id="MobiDB-lite"/>
    </source>
</evidence>
<sequence length="385" mass="42997">MRFPPPEVLLSWPTPNYTDPVTKGPALLIVNCVFISLAILFVGARLYTRIWIKSWFGLDDVFIILATLFTIGLTAAVLLANQQYGWDRHIYDIPFTKFEPNLKIAFAAKFLFTAATTFTRLSLLTFYYRLLKDSRKLAFRWLVHLNVVYSVAIFVTFTLLVIFLCVPVHAYWTIGEPPDACLNEGTVMLAAGIINVTADFACTLTPIPLVIKLQMPRRQRVAVIFLFSLGFLVTIVGCVRTWYIYKSLVLEYDQTWYAYPLWMAAAIEIDLGVICASAPVFRSLLTSLFNPSPLSRSLATSAQTTLAANSSKPNFTPLSAGVLLPSNRRPDSGYEMRTWPTPPSSRPHSHSQRPQSQLSPTIRLVTSEDAIRQAAGAEGIPAHLS</sequence>
<feature type="transmembrane region" description="Helical" evidence="7">
    <location>
        <begin position="104"/>
        <end position="127"/>
    </location>
</feature>
<evidence type="ECO:0000256" key="5">
    <source>
        <dbReference type="ARBA" id="ARBA00038359"/>
    </source>
</evidence>
<proteinExistence type="inferred from homology"/>
<keyword evidence="3 7" id="KW-1133">Transmembrane helix</keyword>
<feature type="transmembrane region" description="Helical" evidence="7">
    <location>
        <begin position="186"/>
        <end position="211"/>
    </location>
</feature>
<keyword evidence="2 7" id="KW-0812">Transmembrane</keyword>
<feature type="transmembrane region" description="Helical" evidence="7">
    <location>
        <begin position="60"/>
        <end position="84"/>
    </location>
</feature>